<dbReference type="SUPFAM" id="SSF102114">
    <property type="entry name" value="Radical SAM enzymes"/>
    <property type="match status" value="1"/>
</dbReference>
<organism evidence="7 8">
    <name type="scientific">Plesiocystis pacifica SIR-1</name>
    <dbReference type="NCBI Taxonomy" id="391625"/>
    <lineage>
        <taxon>Bacteria</taxon>
        <taxon>Pseudomonadati</taxon>
        <taxon>Myxococcota</taxon>
        <taxon>Polyangia</taxon>
        <taxon>Nannocystales</taxon>
        <taxon>Nannocystaceae</taxon>
        <taxon>Plesiocystis</taxon>
    </lineage>
</organism>
<dbReference type="SFLD" id="SFLDS00029">
    <property type="entry name" value="Radical_SAM"/>
    <property type="match status" value="1"/>
</dbReference>
<evidence type="ECO:0000256" key="3">
    <source>
        <dbReference type="ARBA" id="ARBA00022723"/>
    </source>
</evidence>
<sequence length="311" mass="34002">MPGLLDVILGYDCNLACDYCTITPAMRARALSPEAVVAAMREGRRLDYDRVAFTGGEPTIRRDLLGLVRASRKLGYGDVKIQSNALLFTEANVARLVAAGTSRFHISIHTHLEPAYDALVRRADSFAMMEAGLRQAVASGVHVVVDMIVKTDTYPRLPAAIDWVADRGVPEVHLWFVSLTDGNTDNVESLPPMTTAVPSMRAAMARGRERGVEVKSLHVPRCLLGEDWRHAWDPGSQRVMVVTPEATFELSQSRLAGQGQVPACEGCEFESFCPGLRNDYLEAFGDAEVARVRGREPSATGKLRLPVLARA</sequence>
<dbReference type="Proteomes" id="UP000005801">
    <property type="component" value="Unassembled WGS sequence"/>
</dbReference>
<dbReference type="PANTHER" id="PTHR11228:SF7">
    <property type="entry name" value="PQQA PEPTIDE CYCLASE"/>
    <property type="match status" value="1"/>
</dbReference>
<comment type="cofactor">
    <cofactor evidence="1">
        <name>[4Fe-4S] cluster</name>
        <dbReference type="ChEBI" id="CHEBI:49883"/>
    </cofactor>
</comment>
<name>A6FZF0_9BACT</name>
<dbReference type="GO" id="GO:0051536">
    <property type="term" value="F:iron-sulfur cluster binding"/>
    <property type="evidence" value="ECO:0007669"/>
    <property type="project" value="UniProtKB-KW"/>
</dbReference>
<evidence type="ECO:0000256" key="1">
    <source>
        <dbReference type="ARBA" id="ARBA00001966"/>
    </source>
</evidence>
<dbReference type="InterPro" id="IPR050377">
    <property type="entry name" value="Radical_SAM_PqqE_MftC-like"/>
</dbReference>
<dbReference type="eggNOG" id="COG0535">
    <property type="taxonomic scope" value="Bacteria"/>
</dbReference>
<dbReference type="SMART" id="SM00729">
    <property type="entry name" value="Elp3"/>
    <property type="match status" value="1"/>
</dbReference>
<evidence type="ECO:0000259" key="6">
    <source>
        <dbReference type="PROSITE" id="PS51918"/>
    </source>
</evidence>
<dbReference type="SFLD" id="SFLDG01067">
    <property type="entry name" value="SPASM/twitch_domain_containing"/>
    <property type="match status" value="1"/>
</dbReference>
<dbReference type="Pfam" id="PF04055">
    <property type="entry name" value="Radical_SAM"/>
    <property type="match status" value="1"/>
</dbReference>
<evidence type="ECO:0000256" key="5">
    <source>
        <dbReference type="ARBA" id="ARBA00023014"/>
    </source>
</evidence>
<protein>
    <submittedName>
        <fullName evidence="7">Coenzyme PQQ synthesis protein E</fullName>
    </submittedName>
</protein>
<feature type="domain" description="Radical SAM core" evidence="6">
    <location>
        <begin position="1"/>
        <end position="213"/>
    </location>
</feature>
<dbReference type="InterPro" id="IPR007197">
    <property type="entry name" value="rSAM"/>
</dbReference>
<dbReference type="AlphaFoldDB" id="A6FZF0"/>
<comment type="caution">
    <text evidence="7">The sequence shown here is derived from an EMBL/GenBank/DDBJ whole genome shotgun (WGS) entry which is preliminary data.</text>
</comment>
<dbReference type="STRING" id="391625.PPSIR1_25681"/>
<evidence type="ECO:0000256" key="4">
    <source>
        <dbReference type="ARBA" id="ARBA00023004"/>
    </source>
</evidence>
<reference evidence="7 8" key="1">
    <citation type="submission" date="2007-06" db="EMBL/GenBank/DDBJ databases">
        <authorList>
            <person name="Shimkets L."/>
            <person name="Ferriera S."/>
            <person name="Johnson J."/>
            <person name="Kravitz S."/>
            <person name="Beeson K."/>
            <person name="Sutton G."/>
            <person name="Rogers Y.-H."/>
            <person name="Friedman R."/>
            <person name="Frazier M."/>
            <person name="Venter J.C."/>
        </authorList>
    </citation>
    <scope>NUCLEOTIDE SEQUENCE [LARGE SCALE GENOMIC DNA]</scope>
    <source>
        <strain evidence="7 8">SIR-1</strain>
    </source>
</reference>
<evidence type="ECO:0000313" key="7">
    <source>
        <dbReference type="EMBL" id="EDM81034.1"/>
    </source>
</evidence>
<dbReference type="InterPro" id="IPR013785">
    <property type="entry name" value="Aldolase_TIM"/>
</dbReference>
<dbReference type="OrthoDB" id="5497770at2"/>
<dbReference type="CDD" id="cd01335">
    <property type="entry name" value="Radical_SAM"/>
    <property type="match status" value="1"/>
</dbReference>
<keyword evidence="3" id="KW-0479">Metal-binding</keyword>
<keyword evidence="2" id="KW-0949">S-adenosyl-L-methionine</keyword>
<evidence type="ECO:0000313" key="8">
    <source>
        <dbReference type="Proteomes" id="UP000005801"/>
    </source>
</evidence>
<dbReference type="GO" id="GO:0046872">
    <property type="term" value="F:metal ion binding"/>
    <property type="evidence" value="ECO:0007669"/>
    <property type="project" value="UniProtKB-KW"/>
</dbReference>
<dbReference type="Gene3D" id="3.20.20.70">
    <property type="entry name" value="Aldolase class I"/>
    <property type="match status" value="1"/>
</dbReference>
<gene>
    <name evidence="7" type="ORF">PPSIR1_25681</name>
</gene>
<dbReference type="InterPro" id="IPR006638">
    <property type="entry name" value="Elp3/MiaA/NifB-like_rSAM"/>
</dbReference>
<dbReference type="PROSITE" id="PS51918">
    <property type="entry name" value="RADICAL_SAM"/>
    <property type="match status" value="1"/>
</dbReference>
<dbReference type="PANTHER" id="PTHR11228">
    <property type="entry name" value="RADICAL SAM DOMAIN PROTEIN"/>
    <property type="match status" value="1"/>
</dbReference>
<dbReference type="InterPro" id="IPR058240">
    <property type="entry name" value="rSAM_sf"/>
</dbReference>
<accession>A6FZF0</accession>
<dbReference type="GO" id="GO:0003824">
    <property type="term" value="F:catalytic activity"/>
    <property type="evidence" value="ECO:0007669"/>
    <property type="project" value="InterPro"/>
</dbReference>
<proteinExistence type="predicted"/>
<dbReference type="RefSeq" id="WP_006969849.1">
    <property type="nucleotide sequence ID" value="NZ_ABCS01000006.1"/>
</dbReference>
<dbReference type="EMBL" id="ABCS01000006">
    <property type="protein sequence ID" value="EDM81034.1"/>
    <property type="molecule type" value="Genomic_DNA"/>
</dbReference>
<keyword evidence="5" id="KW-0411">Iron-sulfur</keyword>
<evidence type="ECO:0000256" key="2">
    <source>
        <dbReference type="ARBA" id="ARBA00022691"/>
    </source>
</evidence>
<keyword evidence="8" id="KW-1185">Reference proteome</keyword>
<keyword evidence="4" id="KW-0408">Iron</keyword>